<feature type="compositionally biased region" description="Low complexity" evidence="1">
    <location>
        <begin position="1"/>
        <end position="20"/>
    </location>
</feature>
<accession>A0A179BD84</accession>
<dbReference type="AlphaFoldDB" id="A0A179BD84"/>
<evidence type="ECO:0000313" key="3">
    <source>
        <dbReference type="EMBL" id="OAP89666.1"/>
    </source>
</evidence>
<sequence>MSTETTTTEGASPTPATETADPQPVRPQKRGFWPRFGYPVMVVIGILGAGAASFLVQANWGYFWGHSGTSVTAPGPVKVKVVYIDSGKIMSDVIKNVTVNGGGVSHRRAAEIGLAVGQTIQGIANAYAAKGDLVLSQNVLAAPASNNLTAMAEEEVMGRVNAILQGPAVPAGGTHD</sequence>
<keyword evidence="2" id="KW-1133">Transmembrane helix</keyword>
<gene>
    <name evidence="3" type="ORF">A4H96_10240</name>
</gene>
<dbReference type="RefSeq" id="WP_064219503.1">
    <property type="nucleotide sequence ID" value="NZ_LVXZ01000129.1"/>
</dbReference>
<proteinExistence type="predicted"/>
<name>A0A179BD84_ACIFR</name>
<keyword evidence="4" id="KW-1185">Reference proteome</keyword>
<evidence type="ECO:0000256" key="2">
    <source>
        <dbReference type="SAM" id="Phobius"/>
    </source>
</evidence>
<comment type="caution">
    <text evidence="3">The sequence shown here is derived from an EMBL/GenBank/DDBJ whole genome shotgun (WGS) entry which is preliminary data.</text>
</comment>
<dbReference type="Proteomes" id="UP000078302">
    <property type="component" value="Unassembled WGS sequence"/>
</dbReference>
<organism evidence="3 4">
    <name type="scientific">Acidithiobacillus ferrooxidans</name>
    <name type="common">Thiobacillus ferrooxidans</name>
    <dbReference type="NCBI Taxonomy" id="920"/>
    <lineage>
        <taxon>Bacteria</taxon>
        <taxon>Pseudomonadati</taxon>
        <taxon>Pseudomonadota</taxon>
        <taxon>Acidithiobacillia</taxon>
        <taxon>Acidithiobacillales</taxon>
        <taxon>Acidithiobacillaceae</taxon>
        <taxon>Acidithiobacillus</taxon>
    </lineage>
</organism>
<dbReference type="OrthoDB" id="9941989at2"/>
<feature type="transmembrane region" description="Helical" evidence="2">
    <location>
        <begin position="36"/>
        <end position="56"/>
    </location>
</feature>
<reference evidence="3 4" key="1">
    <citation type="submission" date="2016-04" db="EMBL/GenBank/DDBJ databases">
        <title>Acidithiobacillus ferrooxidans genome sequencing and assembly.</title>
        <authorList>
            <person name="Zhou Z."/>
        </authorList>
    </citation>
    <scope>NUCLEOTIDE SEQUENCE [LARGE SCALE GENOMIC DNA]</scope>
    <source>
        <strain evidence="3 4">BY0502</strain>
    </source>
</reference>
<evidence type="ECO:0000313" key="4">
    <source>
        <dbReference type="Proteomes" id="UP000078302"/>
    </source>
</evidence>
<dbReference type="EMBL" id="LVXZ01000129">
    <property type="protein sequence ID" value="OAP89666.1"/>
    <property type="molecule type" value="Genomic_DNA"/>
</dbReference>
<feature type="region of interest" description="Disordered" evidence="1">
    <location>
        <begin position="1"/>
        <end position="28"/>
    </location>
</feature>
<protein>
    <submittedName>
        <fullName evidence="3">Uncharacterized protein</fullName>
    </submittedName>
</protein>
<keyword evidence="2" id="KW-0812">Transmembrane</keyword>
<keyword evidence="2" id="KW-0472">Membrane</keyword>
<evidence type="ECO:0000256" key="1">
    <source>
        <dbReference type="SAM" id="MobiDB-lite"/>
    </source>
</evidence>